<sequence>MSDNIKLEDVTRILENIKLKDATMSDGDQGQSESTILTEEQADLAKCAMCGESMDIESAPRADVIEEVQTRLACLVGSGFLHAMVFRMYKDSVIIGGDESSREAYEELLGRIVAYQNAYKESYLYNAVAQRDRERSADKPHVNEGSQ</sequence>
<evidence type="ECO:0000313" key="2">
    <source>
        <dbReference type="Proteomes" id="UP001447188"/>
    </source>
</evidence>
<organism evidence="1 2">
    <name type="scientific">Discina gigas</name>
    <dbReference type="NCBI Taxonomy" id="1032678"/>
    <lineage>
        <taxon>Eukaryota</taxon>
        <taxon>Fungi</taxon>
        <taxon>Dikarya</taxon>
        <taxon>Ascomycota</taxon>
        <taxon>Pezizomycotina</taxon>
        <taxon>Pezizomycetes</taxon>
        <taxon>Pezizales</taxon>
        <taxon>Discinaceae</taxon>
        <taxon>Discina</taxon>
    </lineage>
</organism>
<reference evidence="1 2" key="1">
    <citation type="submission" date="2024-02" db="EMBL/GenBank/DDBJ databases">
        <title>Discinaceae phylogenomics.</title>
        <authorList>
            <person name="Dirks A.C."/>
            <person name="James T.Y."/>
        </authorList>
    </citation>
    <scope>NUCLEOTIDE SEQUENCE [LARGE SCALE GENOMIC DNA]</scope>
    <source>
        <strain evidence="1 2">ACD0624</strain>
    </source>
</reference>
<proteinExistence type="predicted"/>
<protein>
    <submittedName>
        <fullName evidence="1">Uncharacterized protein</fullName>
    </submittedName>
</protein>
<gene>
    <name evidence="1" type="ORF">Q9L58_009547</name>
</gene>
<dbReference type="Proteomes" id="UP001447188">
    <property type="component" value="Unassembled WGS sequence"/>
</dbReference>
<comment type="caution">
    <text evidence="1">The sequence shown here is derived from an EMBL/GenBank/DDBJ whole genome shotgun (WGS) entry which is preliminary data.</text>
</comment>
<dbReference type="EMBL" id="JBBBZM010000232">
    <property type="protein sequence ID" value="KAL0631589.1"/>
    <property type="molecule type" value="Genomic_DNA"/>
</dbReference>
<name>A0ABR3G6K6_9PEZI</name>
<accession>A0ABR3G6K6</accession>
<evidence type="ECO:0000313" key="1">
    <source>
        <dbReference type="EMBL" id="KAL0631589.1"/>
    </source>
</evidence>
<keyword evidence="2" id="KW-1185">Reference proteome</keyword>